<dbReference type="Proteomes" id="UP000248758">
    <property type="component" value="Chromosome 1"/>
</dbReference>
<protein>
    <submittedName>
        <fullName evidence="1">Uncharacterized protein</fullName>
    </submittedName>
</protein>
<sequence length="35" mass="3944">MEFGLQVGGFGENFGESVEGKKNGFFSEPVLMYRR</sequence>
<reference evidence="1 2" key="1">
    <citation type="submission" date="2018-06" db="EMBL/GenBank/DDBJ databases">
        <authorList>
            <consortium name="Pathogen Informatics"/>
            <person name="Doyle S."/>
        </authorList>
    </citation>
    <scope>NUCLEOTIDE SEQUENCE [LARGE SCALE GENOMIC DNA]</scope>
    <source>
        <strain evidence="1 2">NCTC11468</strain>
    </source>
</reference>
<accession>A0A2X5NN05</accession>
<evidence type="ECO:0000313" key="1">
    <source>
        <dbReference type="EMBL" id="SQK74516.1"/>
    </source>
</evidence>
<gene>
    <name evidence="1" type="ORF">NCTC11468_01607</name>
</gene>
<dbReference type="EMBL" id="LS483499">
    <property type="protein sequence ID" value="SQK74516.1"/>
    <property type="molecule type" value="Genomic_DNA"/>
</dbReference>
<dbReference type="AlphaFoldDB" id="A0A2X5NN05"/>
<name>A0A2X5NN05_9GAMM</name>
<organism evidence="1 2">
    <name type="scientific">Tatumella ptyseos</name>
    <dbReference type="NCBI Taxonomy" id="82987"/>
    <lineage>
        <taxon>Bacteria</taxon>
        <taxon>Pseudomonadati</taxon>
        <taxon>Pseudomonadota</taxon>
        <taxon>Gammaproteobacteria</taxon>
        <taxon>Enterobacterales</taxon>
        <taxon>Erwiniaceae</taxon>
        <taxon>Tatumella</taxon>
    </lineage>
</organism>
<proteinExistence type="predicted"/>
<evidence type="ECO:0000313" key="2">
    <source>
        <dbReference type="Proteomes" id="UP000248758"/>
    </source>
</evidence>
<dbReference type="KEGG" id="tpty:NCTC11468_01607"/>